<proteinExistence type="inferred from homology"/>
<evidence type="ECO:0000313" key="5">
    <source>
        <dbReference type="EMBL" id="GEO31006.1"/>
    </source>
</evidence>
<dbReference type="RefSeq" id="WP_147067425.1">
    <property type="nucleotide sequence ID" value="NZ_BAAARO010000008.1"/>
</dbReference>
<evidence type="ECO:0000256" key="4">
    <source>
        <dbReference type="RuleBase" id="RU004508"/>
    </source>
</evidence>
<gene>
    <name evidence="5" type="ORF">TAE01_28160</name>
</gene>
<protein>
    <submittedName>
        <fullName evidence="5">UDP-4-amino-4,6-dideoxy-N-acetyl-beta-L-altrosami ne transaminase</fullName>
    </submittedName>
</protein>
<evidence type="ECO:0000256" key="3">
    <source>
        <dbReference type="PIRSR" id="PIRSR000390-2"/>
    </source>
</evidence>
<evidence type="ECO:0000256" key="1">
    <source>
        <dbReference type="ARBA" id="ARBA00001933"/>
    </source>
</evidence>
<dbReference type="PIRSF" id="PIRSF000390">
    <property type="entry name" value="PLP_StrS"/>
    <property type="match status" value="1"/>
</dbReference>
<accession>A0A512D3G4</accession>
<name>A0A512D3G4_9MICO</name>
<dbReference type="PANTHER" id="PTHR30244">
    <property type="entry name" value="TRANSAMINASE"/>
    <property type="match status" value="1"/>
</dbReference>
<dbReference type="SUPFAM" id="SSF53383">
    <property type="entry name" value="PLP-dependent transferases"/>
    <property type="match status" value="1"/>
</dbReference>
<keyword evidence="6" id="KW-1185">Reference proteome</keyword>
<dbReference type="NCBIfam" id="TIGR03588">
    <property type="entry name" value="PseC"/>
    <property type="match status" value="1"/>
</dbReference>
<dbReference type="Proteomes" id="UP000321534">
    <property type="component" value="Unassembled WGS sequence"/>
</dbReference>
<feature type="modified residue" description="N6-(pyridoxal phosphate)lysine" evidence="3">
    <location>
        <position position="180"/>
    </location>
</feature>
<evidence type="ECO:0000313" key="6">
    <source>
        <dbReference type="Proteomes" id="UP000321534"/>
    </source>
</evidence>
<evidence type="ECO:0000256" key="2">
    <source>
        <dbReference type="PIRSR" id="PIRSR000390-1"/>
    </source>
</evidence>
<dbReference type="InterPro" id="IPR020026">
    <property type="entry name" value="PseC"/>
</dbReference>
<reference evidence="5 6" key="1">
    <citation type="submission" date="2019-07" db="EMBL/GenBank/DDBJ databases">
        <title>Whole genome shotgun sequence of Terrabacter aerolatus NBRC 106305.</title>
        <authorList>
            <person name="Hosoyama A."/>
            <person name="Uohara A."/>
            <person name="Ohji S."/>
            <person name="Ichikawa N."/>
        </authorList>
    </citation>
    <scope>NUCLEOTIDE SEQUENCE [LARGE SCALE GENOMIC DNA]</scope>
    <source>
        <strain evidence="5 6">NBRC 106305</strain>
    </source>
</reference>
<keyword evidence="3 4" id="KW-0663">Pyridoxal phosphate</keyword>
<comment type="caution">
    <text evidence="5">The sequence shown here is derived from an EMBL/GenBank/DDBJ whole genome shotgun (WGS) entry which is preliminary data.</text>
</comment>
<dbReference type="Gene3D" id="3.40.640.10">
    <property type="entry name" value="Type I PLP-dependent aspartate aminotransferase-like (Major domain)"/>
    <property type="match status" value="1"/>
</dbReference>
<dbReference type="OrthoDB" id="9804264at2"/>
<dbReference type="EMBL" id="BJYX01000015">
    <property type="protein sequence ID" value="GEO31006.1"/>
    <property type="molecule type" value="Genomic_DNA"/>
</dbReference>
<dbReference type="Gene3D" id="3.90.1150.10">
    <property type="entry name" value="Aspartate Aminotransferase, domain 1"/>
    <property type="match status" value="1"/>
</dbReference>
<dbReference type="InterPro" id="IPR000653">
    <property type="entry name" value="DegT/StrS_aminotransferase"/>
</dbReference>
<comment type="similarity">
    <text evidence="4">Belongs to the DegT/DnrJ/EryC1 family.</text>
</comment>
<dbReference type="AlphaFoldDB" id="A0A512D3G4"/>
<feature type="active site" description="Proton acceptor" evidence="2">
    <location>
        <position position="180"/>
    </location>
</feature>
<organism evidence="5 6">
    <name type="scientific">Terrabacter aerolatus</name>
    <dbReference type="NCBI Taxonomy" id="422442"/>
    <lineage>
        <taxon>Bacteria</taxon>
        <taxon>Bacillati</taxon>
        <taxon>Actinomycetota</taxon>
        <taxon>Actinomycetes</taxon>
        <taxon>Micrococcales</taxon>
        <taxon>Intrasporangiaceae</taxon>
        <taxon>Terrabacter</taxon>
    </lineage>
</organism>
<sequence>MIPYGRQSVNEDDVEAVAQVLRGDWLTTGPTVTAFEHELESLTGATRCVSATSGTAALHIAYAAAGVGPGDEVVTTPMTFVATASCAVALGAKVRFVDVEEDTANIDPVALDASVTDRTKVIAGVDYAGHPIEIDAINETARRVGALVVEDAAHSIGSTYKGRPVGSLADLTTFSFFPTKNMTTAEGGAVATLDAELGERAHRFHFIGLVRDRDAMRYPDEGPWHQEVHEYGLNYRLPDVLAALGLSQLKRLASFKARRAAIFARYQEGLAGVDGIRLPTQREHVDPIWHLYPLRVLDGRRRQVFDSMRAAGVGVQVNYIPVYWHPLFEDMGFTRGMCPNAEQFYAEELSLPMHAELTDAHVDQVIDAVRAAVGG</sequence>
<dbReference type="CDD" id="cd00616">
    <property type="entry name" value="AHBA_syn"/>
    <property type="match status" value="1"/>
</dbReference>
<dbReference type="GO" id="GO:0030170">
    <property type="term" value="F:pyridoxal phosphate binding"/>
    <property type="evidence" value="ECO:0007669"/>
    <property type="project" value="TreeGrafter"/>
</dbReference>
<dbReference type="Pfam" id="PF01041">
    <property type="entry name" value="DegT_DnrJ_EryC1"/>
    <property type="match status" value="1"/>
</dbReference>
<dbReference type="GO" id="GO:0008483">
    <property type="term" value="F:transaminase activity"/>
    <property type="evidence" value="ECO:0007669"/>
    <property type="project" value="TreeGrafter"/>
</dbReference>
<comment type="cofactor">
    <cofactor evidence="1">
        <name>pyridoxal 5'-phosphate</name>
        <dbReference type="ChEBI" id="CHEBI:597326"/>
    </cofactor>
</comment>
<dbReference type="PANTHER" id="PTHR30244:SF34">
    <property type="entry name" value="DTDP-4-AMINO-4,6-DIDEOXYGALACTOSE TRANSAMINASE"/>
    <property type="match status" value="1"/>
</dbReference>
<dbReference type="InterPro" id="IPR015422">
    <property type="entry name" value="PyrdxlP-dep_Trfase_small"/>
</dbReference>
<dbReference type="InterPro" id="IPR015421">
    <property type="entry name" value="PyrdxlP-dep_Trfase_major"/>
</dbReference>
<dbReference type="GO" id="GO:0000271">
    <property type="term" value="P:polysaccharide biosynthetic process"/>
    <property type="evidence" value="ECO:0007669"/>
    <property type="project" value="TreeGrafter"/>
</dbReference>
<dbReference type="InterPro" id="IPR015424">
    <property type="entry name" value="PyrdxlP-dep_Trfase"/>
</dbReference>